<feature type="signal peptide" evidence="1">
    <location>
        <begin position="1"/>
        <end position="19"/>
    </location>
</feature>
<dbReference type="AlphaFoldDB" id="A0A8H4QV62"/>
<organism evidence="2 3">
    <name type="scientific">Agrocybe pediades</name>
    <dbReference type="NCBI Taxonomy" id="84607"/>
    <lineage>
        <taxon>Eukaryota</taxon>
        <taxon>Fungi</taxon>
        <taxon>Dikarya</taxon>
        <taxon>Basidiomycota</taxon>
        <taxon>Agaricomycotina</taxon>
        <taxon>Agaricomycetes</taxon>
        <taxon>Agaricomycetidae</taxon>
        <taxon>Agaricales</taxon>
        <taxon>Agaricineae</taxon>
        <taxon>Strophariaceae</taxon>
        <taxon>Agrocybe</taxon>
    </lineage>
</organism>
<sequence>MNFTIASLFALTFTLGAFAVAIPDAAQPQATTLTFTYPDGTVATRTLTYPAIPTRTVLPPMTIPV</sequence>
<gene>
    <name evidence="2" type="ORF">D9613_006169</name>
</gene>
<name>A0A8H4QV62_9AGAR</name>
<evidence type="ECO:0000256" key="1">
    <source>
        <dbReference type="SAM" id="SignalP"/>
    </source>
</evidence>
<reference evidence="2 3" key="1">
    <citation type="submission" date="2019-12" db="EMBL/GenBank/DDBJ databases">
        <authorList>
            <person name="Floudas D."/>
            <person name="Bentzer J."/>
            <person name="Ahren D."/>
            <person name="Johansson T."/>
            <person name="Persson P."/>
            <person name="Tunlid A."/>
        </authorList>
    </citation>
    <scope>NUCLEOTIDE SEQUENCE [LARGE SCALE GENOMIC DNA]</scope>
    <source>
        <strain evidence="2 3">CBS 102.39</strain>
    </source>
</reference>
<dbReference type="EMBL" id="JAACJL010000030">
    <property type="protein sequence ID" value="KAF4617783.1"/>
    <property type="molecule type" value="Genomic_DNA"/>
</dbReference>
<proteinExistence type="predicted"/>
<comment type="caution">
    <text evidence="2">The sequence shown here is derived from an EMBL/GenBank/DDBJ whole genome shotgun (WGS) entry which is preliminary data.</text>
</comment>
<dbReference type="Proteomes" id="UP000521872">
    <property type="component" value="Unassembled WGS sequence"/>
</dbReference>
<keyword evidence="3" id="KW-1185">Reference proteome</keyword>
<protein>
    <submittedName>
        <fullName evidence="2">Uncharacterized protein</fullName>
    </submittedName>
</protein>
<evidence type="ECO:0000313" key="3">
    <source>
        <dbReference type="Proteomes" id="UP000521872"/>
    </source>
</evidence>
<keyword evidence="1" id="KW-0732">Signal</keyword>
<feature type="chain" id="PRO_5034048676" evidence="1">
    <location>
        <begin position="20"/>
        <end position="65"/>
    </location>
</feature>
<evidence type="ECO:0000313" key="2">
    <source>
        <dbReference type="EMBL" id="KAF4617783.1"/>
    </source>
</evidence>
<accession>A0A8H4QV62</accession>